<evidence type="ECO:0000259" key="1">
    <source>
        <dbReference type="PROSITE" id="PS51459"/>
    </source>
</evidence>
<dbReference type="PANTHER" id="PTHR13504">
    <property type="entry name" value="FIDO DOMAIN-CONTAINING PROTEIN DDB_G0283145"/>
    <property type="match status" value="1"/>
</dbReference>
<dbReference type="Pfam" id="PF02661">
    <property type="entry name" value="Fic"/>
    <property type="match status" value="1"/>
</dbReference>
<organism evidence="2 3">
    <name type="scientific">Paraglaciecola mesophila</name>
    <dbReference type="NCBI Taxonomy" id="197222"/>
    <lineage>
        <taxon>Bacteria</taxon>
        <taxon>Pseudomonadati</taxon>
        <taxon>Pseudomonadota</taxon>
        <taxon>Gammaproteobacteria</taxon>
        <taxon>Alteromonadales</taxon>
        <taxon>Alteromonadaceae</taxon>
        <taxon>Paraglaciecola</taxon>
    </lineage>
</organism>
<reference evidence="2 3" key="1">
    <citation type="submission" date="2024-03" db="EMBL/GenBank/DDBJ databases">
        <title>Community enrichment and isolation of bacterial strains for fucoidan degradation.</title>
        <authorList>
            <person name="Sichert A."/>
        </authorList>
    </citation>
    <scope>NUCLEOTIDE SEQUENCE [LARGE SCALE GENOMIC DNA]</scope>
    <source>
        <strain evidence="2 3">AS12</strain>
    </source>
</reference>
<dbReference type="Gene3D" id="1.10.3290.10">
    <property type="entry name" value="Fido-like domain"/>
    <property type="match status" value="1"/>
</dbReference>
<dbReference type="RefSeq" id="WP_342881628.1">
    <property type="nucleotide sequence ID" value="NZ_JBBMQS010000005.1"/>
</dbReference>
<comment type="caution">
    <text evidence="2">The sequence shown here is derived from an EMBL/GenBank/DDBJ whole genome shotgun (WGS) entry which is preliminary data.</text>
</comment>
<sequence>MYIEKIWPNNNANYRCLMPESLANQTCALDLPTPLVLKFLETHCQIGNLQCFTSRYLAGGFSLKEGRAISRKRLSLMRLGLKRSDELAESVTLQSERYRCALQSLRKRPLTLVTLCEVHKSLDPHHHNGGHFRDVQNWIGGSSPDNAHIVPPPPEKVSGLMTDWINYVNDIEQISIEDIIMLSNQFILIHPFNDGNGRLNRAIVDALLSQIMRDEKAYISPFLFRLAHQHNGYLDAPSAIMQGQWQQVFDFWNEAIQWSTNTADILCKRLLNASSLIQKKLTLRQLSHQAATLLSHIAEQPIVTPAYLSEKFGWTLIEGSAAITELLECGVLNEHRVKEPHNTIIYDCKEIFDAWMEMDEVLFRV</sequence>
<dbReference type="InterPro" id="IPR003812">
    <property type="entry name" value="Fido"/>
</dbReference>
<accession>A0ABU9SV40</accession>
<evidence type="ECO:0000313" key="3">
    <source>
        <dbReference type="Proteomes" id="UP001461163"/>
    </source>
</evidence>
<dbReference type="PROSITE" id="PS51459">
    <property type="entry name" value="FIDO"/>
    <property type="match status" value="1"/>
</dbReference>
<dbReference type="Proteomes" id="UP001461163">
    <property type="component" value="Unassembled WGS sequence"/>
</dbReference>
<feature type="domain" description="Fido" evidence="1">
    <location>
        <begin position="110"/>
        <end position="254"/>
    </location>
</feature>
<dbReference type="InterPro" id="IPR036597">
    <property type="entry name" value="Fido-like_dom_sf"/>
</dbReference>
<protein>
    <submittedName>
        <fullName evidence="2">Fic family protein</fullName>
    </submittedName>
</protein>
<keyword evidence="3" id="KW-1185">Reference proteome</keyword>
<dbReference type="SUPFAM" id="SSF140931">
    <property type="entry name" value="Fic-like"/>
    <property type="match status" value="1"/>
</dbReference>
<dbReference type="InterPro" id="IPR040198">
    <property type="entry name" value="Fido_containing"/>
</dbReference>
<dbReference type="PANTHER" id="PTHR13504:SF38">
    <property type="entry name" value="FIDO DOMAIN-CONTAINING PROTEIN"/>
    <property type="match status" value="1"/>
</dbReference>
<dbReference type="EMBL" id="JBBMQS010000005">
    <property type="protein sequence ID" value="MEM5497738.1"/>
    <property type="molecule type" value="Genomic_DNA"/>
</dbReference>
<gene>
    <name evidence="2" type="ORF">WNY77_10070</name>
</gene>
<name>A0ABU9SV40_9ALTE</name>
<evidence type="ECO:0000313" key="2">
    <source>
        <dbReference type="EMBL" id="MEM5497738.1"/>
    </source>
</evidence>
<proteinExistence type="predicted"/>